<evidence type="ECO:0000313" key="14">
    <source>
        <dbReference type="Proteomes" id="UP001649230"/>
    </source>
</evidence>
<dbReference type="InterPro" id="IPR050980">
    <property type="entry name" value="2C_sensor_his_kinase"/>
</dbReference>
<dbReference type="PANTHER" id="PTHR44936:SF10">
    <property type="entry name" value="SENSOR PROTEIN RSTB"/>
    <property type="match status" value="1"/>
</dbReference>
<comment type="subcellular location">
    <subcellularLocation>
        <location evidence="2">Cell membrane</location>
        <topology evidence="2">Multi-pass membrane protein</topology>
    </subcellularLocation>
</comment>
<feature type="transmembrane region" description="Helical" evidence="11">
    <location>
        <begin position="179"/>
        <end position="197"/>
    </location>
</feature>
<feature type="transmembrane region" description="Helical" evidence="11">
    <location>
        <begin position="20"/>
        <end position="38"/>
    </location>
</feature>
<name>A0ABY3SMU1_9BACL</name>
<protein>
    <recommendedName>
        <fullName evidence="3">histidine kinase</fullName>
        <ecNumber evidence="3">2.7.13.3</ecNumber>
    </recommendedName>
</protein>
<keyword evidence="10" id="KW-0902">Two-component regulatory system</keyword>
<dbReference type="Gene3D" id="1.10.287.130">
    <property type="match status" value="1"/>
</dbReference>
<dbReference type="Proteomes" id="UP001649230">
    <property type="component" value="Chromosome"/>
</dbReference>
<evidence type="ECO:0000256" key="9">
    <source>
        <dbReference type="ARBA" id="ARBA00022840"/>
    </source>
</evidence>
<keyword evidence="7" id="KW-0547">Nucleotide-binding</keyword>
<evidence type="ECO:0000256" key="4">
    <source>
        <dbReference type="ARBA" id="ARBA00022475"/>
    </source>
</evidence>
<dbReference type="Pfam" id="PF00512">
    <property type="entry name" value="HisKA"/>
    <property type="match status" value="1"/>
</dbReference>
<evidence type="ECO:0000256" key="8">
    <source>
        <dbReference type="ARBA" id="ARBA00022777"/>
    </source>
</evidence>
<dbReference type="GO" id="GO:0016301">
    <property type="term" value="F:kinase activity"/>
    <property type="evidence" value="ECO:0007669"/>
    <property type="project" value="UniProtKB-KW"/>
</dbReference>
<dbReference type="SUPFAM" id="SSF55874">
    <property type="entry name" value="ATPase domain of HSP90 chaperone/DNA topoisomerase II/histidine kinase"/>
    <property type="match status" value="1"/>
</dbReference>
<dbReference type="PANTHER" id="PTHR44936">
    <property type="entry name" value="SENSOR PROTEIN CREC"/>
    <property type="match status" value="1"/>
</dbReference>
<keyword evidence="5" id="KW-0597">Phosphoprotein</keyword>
<gene>
    <name evidence="13" type="ORF">L0M14_06475</name>
</gene>
<reference evidence="13 14" key="1">
    <citation type="journal article" date="2024" name="Int. J. Syst. Evol. Microbiol.">
        <title>Paenibacillus hexagrammi sp. nov., a novel bacterium isolated from the gut content of Hexagrammos agrammus.</title>
        <authorList>
            <person name="Jung H.K."/>
            <person name="Kim D.G."/>
            <person name="Zin H."/>
            <person name="Park J."/>
            <person name="Jung H."/>
            <person name="Kim Y.O."/>
            <person name="Kong H.J."/>
            <person name="Kim J.W."/>
            <person name="Kim Y.S."/>
        </authorList>
    </citation>
    <scope>NUCLEOTIDE SEQUENCE [LARGE SCALE GENOMIC DNA]</scope>
    <source>
        <strain evidence="13 14">YPD9-1</strain>
    </source>
</reference>
<evidence type="ECO:0000256" key="3">
    <source>
        <dbReference type="ARBA" id="ARBA00012438"/>
    </source>
</evidence>
<comment type="catalytic activity">
    <reaction evidence="1">
        <text>ATP + protein L-histidine = ADP + protein N-phospho-L-histidine.</text>
        <dbReference type="EC" id="2.7.13.3"/>
    </reaction>
</comment>
<evidence type="ECO:0000256" key="2">
    <source>
        <dbReference type="ARBA" id="ARBA00004651"/>
    </source>
</evidence>
<keyword evidence="6" id="KW-0808">Transferase</keyword>
<sequence>MLKSTGERKTLLQYWTIRYMIVLAVGLLIIGAGSFYFLEMKEAQKHLEVGRKLFQVLSSVIQVKEGRLEPGDRRYIDDITHDTIAKDMKSSAQFMIYLVDAHGRMISAHPDNMPLELVQVANTQRDVETGDDPLPIRMKDAETSYFVKRYQWQGRTIGYLYLLLVPDEMFDVPDYKKTVYLMFAVTFVLGWSILYVLTRRLIKPLKQVADGAKQIMNGSYPAEKRVTAKEKELYELHESFGEMAVKLGQLDYLRTKLLAGVTHELKTPVTSISGLVQAVRDEVVTGEDARTFMDLCYKETLHLQRMVEDLLEFNSYAVGAVKIQTAQINLNEWLKEAIQQWSLIETAGDVKVEMSVPDHPVFVMTDGIRLKQVLVNLLNNAKASTEGTGLIKVILIQHEEVAVMEVHDTGAGIPEHEQSYVFENFFRGERKQNKIRGMGLGLPLCRMIMKELSGEIKLLSSSSQGTVFSVSLQKDINGSL</sequence>
<keyword evidence="4" id="KW-1003">Cell membrane</keyword>
<evidence type="ECO:0000256" key="1">
    <source>
        <dbReference type="ARBA" id="ARBA00000085"/>
    </source>
</evidence>
<dbReference type="InterPro" id="IPR005467">
    <property type="entry name" value="His_kinase_dom"/>
</dbReference>
<evidence type="ECO:0000256" key="7">
    <source>
        <dbReference type="ARBA" id="ARBA00022741"/>
    </source>
</evidence>
<keyword evidence="11" id="KW-0472">Membrane</keyword>
<evidence type="ECO:0000256" key="11">
    <source>
        <dbReference type="SAM" id="Phobius"/>
    </source>
</evidence>
<dbReference type="SMART" id="SM00388">
    <property type="entry name" value="HisKA"/>
    <property type="match status" value="1"/>
</dbReference>
<keyword evidence="14" id="KW-1185">Reference proteome</keyword>
<dbReference type="InterPro" id="IPR036890">
    <property type="entry name" value="HATPase_C_sf"/>
</dbReference>
<dbReference type="EC" id="2.7.13.3" evidence="3"/>
<dbReference type="SUPFAM" id="SSF47384">
    <property type="entry name" value="Homodimeric domain of signal transducing histidine kinase"/>
    <property type="match status" value="1"/>
</dbReference>
<dbReference type="Gene3D" id="3.30.565.10">
    <property type="entry name" value="Histidine kinase-like ATPase, C-terminal domain"/>
    <property type="match status" value="1"/>
</dbReference>
<evidence type="ECO:0000259" key="12">
    <source>
        <dbReference type="PROSITE" id="PS50109"/>
    </source>
</evidence>
<evidence type="ECO:0000256" key="10">
    <source>
        <dbReference type="ARBA" id="ARBA00023012"/>
    </source>
</evidence>
<proteinExistence type="predicted"/>
<keyword evidence="9" id="KW-0067">ATP-binding</keyword>
<dbReference type="Gene3D" id="6.10.340.10">
    <property type="match status" value="1"/>
</dbReference>
<dbReference type="InterPro" id="IPR003594">
    <property type="entry name" value="HATPase_dom"/>
</dbReference>
<dbReference type="InterPro" id="IPR004358">
    <property type="entry name" value="Sig_transdc_His_kin-like_C"/>
</dbReference>
<dbReference type="CDD" id="cd06225">
    <property type="entry name" value="HAMP"/>
    <property type="match status" value="1"/>
</dbReference>
<dbReference type="Pfam" id="PF02518">
    <property type="entry name" value="HATPase_c"/>
    <property type="match status" value="1"/>
</dbReference>
<organism evidence="13 14">
    <name type="scientific">Paenibacillus hexagrammi</name>
    <dbReference type="NCBI Taxonomy" id="2908839"/>
    <lineage>
        <taxon>Bacteria</taxon>
        <taxon>Bacillati</taxon>
        <taxon>Bacillota</taxon>
        <taxon>Bacilli</taxon>
        <taxon>Bacillales</taxon>
        <taxon>Paenibacillaceae</taxon>
        <taxon>Paenibacillus</taxon>
    </lineage>
</organism>
<keyword evidence="8 13" id="KW-0418">Kinase</keyword>
<dbReference type="SMART" id="SM00387">
    <property type="entry name" value="HATPase_c"/>
    <property type="match status" value="1"/>
</dbReference>
<evidence type="ECO:0000256" key="6">
    <source>
        <dbReference type="ARBA" id="ARBA00022679"/>
    </source>
</evidence>
<keyword evidence="11" id="KW-1133">Transmembrane helix</keyword>
<evidence type="ECO:0000256" key="5">
    <source>
        <dbReference type="ARBA" id="ARBA00022553"/>
    </source>
</evidence>
<dbReference type="EMBL" id="CP090978">
    <property type="protein sequence ID" value="UJF34798.1"/>
    <property type="molecule type" value="Genomic_DNA"/>
</dbReference>
<dbReference type="PRINTS" id="PR00344">
    <property type="entry name" value="BCTRLSENSOR"/>
</dbReference>
<dbReference type="InterPro" id="IPR036097">
    <property type="entry name" value="HisK_dim/P_sf"/>
</dbReference>
<keyword evidence="11" id="KW-0812">Transmembrane</keyword>
<dbReference type="RefSeq" id="WP_235121371.1">
    <property type="nucleotide sequence ID" value="NZ_CP090978.1"/>
</dbReference>
<dbReference type="CDD" id="cd00082">
    <property type="entry name" value="HisKA"/>
    <property type="match status" value="1"/>
</dbReference>
<dbReference type="InterPro" id="IPR003661">
    <property type="entry name" value="HisK_dim/P_dom"/>
</dbReference>
<feature type="domain" description="Histidine kinase" evidence="12">
    <location>
        <begin position="260"/>
        <end position="476"/>
    </location>
</feature>
<dbReference type="PROSITE" id="PS50109">
    <property type="entry name" value="HIS_KIN"/>
    <property type="match status" value="1"/>
</dbReference>
<accession>A0ABY3SMU1</accession>
<evidence type="ECO:0000313" key="13">
    <source>
        <dbReference type="EMBL" id="UJF34798.1"/>
    </source>
</evidence>